<evidence type="ECO:0000259" key="9">
    <source>
        <dbReference type="PROSITE" id="PS51192"/>
    </source>
</evidence>
<feature type="region of interest" description="Disordered" evidence="8">
    <location>
        <begin position="1"/>
        <end position="107"/>
    </location>
</feature>
<dbReference type="GO" id="GO:0070013">
    <property type="term" value="C:intracellular organelle lumen"/>
    <property type="evidence" value="ECO:0007669"/>
    <property type="project" value="UniProtKB-ARBA"/>
</dbReference>
<dbReference type="InterPro" id="IPR000629">
    <property type="entry name" value="RNA-helicase_DEAD-box_CS"/>
</dbReference>
<dbReference type="InterPro" id="IPR011545">
    <property type="entry name" value="DEAD/DEAH_box_helicase_dom"/>
</dbReference>
<gene>
    <name evidence="11" type="primary">SUVC14G3560</name>
    <name evidence="11" type="ORF">SUVC_14G3560</name>
</gene>
<comment type="catalytic activity">
    <reaction evidence="7">
        <text>ATP + H2O = ADP + phosphate + H(+)</text>
        <dbReference type="Rhea" id="RHEA:13065"/>
        <dbReference type="ChEBI" id="CHEBI:15377"/>
        <dbReference type="ChEBI" id="CHEBI:15378"/>
        <dbReference type="ChEBI" id="CHEBI:30616"/>
        <dbReference type="ChEBI" id="CHEBI:43474"/>
        <dbReference type="ChEBI" id="CHEBI:456216"/>
        <dbReference type="EC" id="3.6.4.13"/>
    </reaction>
</comment>
<feature type="compositionally biased region" description="Acidic residues" evidence="8">
    <location>
        <begin position="45"/>
        <end position="60"/>
    </location>
</feature>
<dbReference type="CDD" id="cd17956">
    <property type="entry name" value="DEADc_DDX51"/>
    <property type="match status" value="1"/>
</dbReference>
<accession>A0AA35NK40</accession>
<proteinExistence type="inferred from homology"/>
<comment type="domain">
    <text evidence="7">The Q motif is unique to and characteristic of the DEAD box family of RNA helicases and controls ATP binding and hydrolysis.</text>
</comment>
<dbReference type="CDD" id="cd18787">
    <property type="entry name" value="SF2_C_DEAD"/>
    <property type="match status" value="1"/>
</dbReference>
<dbReference type="PANTHER" id="PTHR24031">
    <property type="entry name" value="RNA HELICASE"/>
    <property type="match status" value="1"/>
</dbReference>
<feature type="domain" description="Helicase C-terminal" evidence="10">
    <location>
        <begin position="447"/>
        <end position="613"/>
    </location>
</feature>
<keyword evidence="3 6" id="KW-0347">Helicase</keyword>
<dbReference type="PROSITE" id="PS00039">
    <property type="entry name" value="DEAD_ATP_HELICASE"/>
    <property type="match status" value="1"/>
</dbReference>
<sequence length="639" mass="72233">MFASRFDPTQLTAAAAPVTVAPEEPVKVAPEAIVPLKRQASASDSENDDSTGESSDEGSDNDDRMQVDYGVSEEDSSEEEEEEEKEEEEKHEEDDKPSTHNTVLSRFKQTVSLQDKLDASDLVGTKEDESLEENAAPSHQLEQIPQPEFVKNPMNLNRNSSEYKSTGWLNTERVFYDNSMTKPFSDYENQLEPRLLQNICKNFSTDTFPIQSIILDSVLPILNFTLNISKRNFTKRIGDILVNAATGSGKTLAYSIPVVQTLSKRQINRLRCLIIVPTKLLINQVYTTLAKLTQGTSLIVSIAKLENSLKDEHSKFLNLEPDILITTPGRLVDHLNMKSINLKNLKFLIIDEADRLLNQSFQGWCPKLMSHLKTDKLDTSPGNVIKMIFSATLTTNTEKLNDLNLYKPKLFLKQTDKLYHLPNKLKEFNINIPTAKSVFKPLILLYSINQFLAHSSTTSKILVFVKSNESSIRLSKLLQLINETRSQSSILTNLRDLEIIIKSINSNNSKSENKKTIADFSHESKDSRTNILITTDIMSRGIDINDITQVINYDPPMSSQQYVHRVGRTARANEIGSSYNLLVGRGERTFFDDLNKDLDRDGKSVEPFELDFSLLESDSELYHTALENLKNYHNENTEA</sequence>
<dbReference type="SUPFAM" id="SSF52540">
    <property type="entry name" value="P-loop containing nucleoside triphosphate hydrolases"/>
    <property type="match status" value="1"/>
</dbReference>
<keyword evidence="2 6" id="KW-0378">Hydrolase</keyword>
<evidence type="ECO:0000256" key="6">
    <source>
        <dbReference type="RuleBase" id="RU000492"/>
    </source>
</evidence>
<protein>
    <recommendedName>
        <fullName evidence="7">ATP-dependent RNA helicase</fullName>
        <ecNumber evidence="7">3.6.4.13</ecNumber>
    </recommendedName>
</protein>
<dbReference type="GO" id="GO:0003723">
    <property type="term" value="F:RNA binding"/>
    <property type="evidence" value="ECO:0007669"/>
    <property type="project" value="UniProtKB-UniRule"/>
</dbReference>
<organism evidence="11 12">
    <name type="scientific">Saccharomyces uvarum</name>
    <name type="common">Yeast</name>
    <name type="synonym">Saccharomyces bayanus var. uvarum</name>
    <dbReference type="NCBI Taxonomy" id="230603"/>
    <lineage>
        <taxon>Eukaryota</taxon>
        <taxon>Fungi</taxon>
        <taxon>Dikarya</taxon>
        <taxon>Ascomycota</taxon>
        <taxon>Saccharomycotina</taxon>
        <taxon>Saccharomycetes</taxon>
        <taxon>Saccharomycetales</taxon>
        <taxon>Saccharomycetaceae</taxon>
        <taxon>Saccharomyces</taxon>
    </lineage>
</organism>
<feature type="compositionally biased region" description="Acidic residues" evidence="8">
    <location>
        <begin position="71"/>
        <end position="92"/>
    </location>
</feature>
<dbReference type="Pfam" id="PF00271">
    <property type="entry name" value="Helicase_C"/>
    <property type="match status" value="1"/>
</dbReference>
<evidence type="ECO:0000256" key="8">
    <source>
        <dbReference type="SAM" id="MobiDB-lite"/>
    </source>
</evidence>
<dbReference type="PROSITE" id="PS51194">
    <property type="entry name" value="HELICASE_CTER"/>
    <property type="match status" value="1"/>
</dbReference>
<evidence type="ECO:0000256" key="2">
    <source>
        <dbReference type="ARBA" id="ARBA00022801"/>
    </source>
</evidence>
<dbReference type="SMART" id="SM00490">
    <property type="entry name" value="HELICc"/>
    <property type="match status" value="1"/>
</dbReference>
<dbReference type="InterPro" id="IPR014001">
    <property type="entry name" value="Helicase_ATP-bd"/>
</dbReference>
<dbReference type="EC" id="3.6.4.13" evidence="7"/>
<evidence type="ECO:0000256" key="1">
    <source>
        <dbReference type="ARBA" id="ARBA00022741"/>
    </source>
</evidence>
<dbReference type="Proteomes" id="UP001162090">
    <property type="component" value="Chromosome 14"/>
</dbReference>
<dbReference type="Gene3D" id="3.40.50.300">
    <property type="entry name" value="P-loop containing nucleotide triphosphate hydrolases"/>
    <property type="match status" value="2"/>
</dbReference>
<dbReference type="PROSITE" id="PS51192">
    <property type="entry name" value="HELICASE_ATP_BIND_1"/>
    <property type="match status" value="1"/>
</dbReference>
<reference evidence="11" key="1">
    <citation type="submission" date="2022-10" db="EMBL/GenBank/DDBJ databases">
        <authorList>
            <person name="Byrne P K."/>
        </authorList>
    </citation>
    <scope>NUCLEOTIDE SEQUENCE</scope>
    <source>
        <strain evidence="11">CBS7001</strain>
    </source>
</reference>
<dbReference type="AlphaFoldDB" id="A0AA35NK40"/>
<evidence type="ECO:0000256" key="5">
    <source>
        <dbReference type="ARBA" id="ARBA00022884"/>
    </source>
</evidence>
<dbReference type="EMBL" id="OX365925">
    <property type="protein sequence ID" value="CAI4050676.1"/>
    <property type="molecule type" value="Genomic_DNA"/>
</dbReference>
<dbReference type="InterPro" id="IPR001650">
    <property type="entry name" value="Helicase_C-like"/>
</dbReference>
<evidence type="ECO:0000313" key="12">
    <source>
        <dbReference type="Proteomes" id="UP001162090"/>
    </source>
</evidence>
<feature type="domain" description="Helicase ATP-binding" evidence="9">
    <location>
        <begin position="231"/>
        <end position="411"/>
    </location>
</feature>
<name>A0AA35NK40_SACUV</name>
<dbReference type="GO" id="GO:0016787">
    <property type="term" value="F:hydrolase activity"/>
    <property type="evidence" value="ECO:0007669"/>
    <property type="project" value="UniProtKB-KW"/>
</dbReference>
<evidence type="ECO:0000259" key="10">
    <source>
        <dbReference type="PROSITE" id="PS51194"/>
    </source>
</evidence>
<dbReference type="GO" id="GO:0003724">
    <property type="term" value="F:RNA helicase activity"/>
    <property type="evidence" value="ECO:0007669"/>
    <property type="project" value="UniProtKB-EC"/>
</dbReference>
<evidence type="ECO:0000256" key="7">
    <source>
        <dbReference type="RuleBase" id="RU365068"/>
    </source>
</evidence>
<keyword evidence="1 6" id="KW-0547">Nucleotide-binding</keyword>
<dbReference type="GO" id="GO:0005524">
    <property type="term" value="F:ATP binding"/>
    <property type="evidence" value="ECO:0007669"/>
    <property type="project" value="UniProtKB-UniRule"/>
</dbReference>
<dbReference type="Pfam" id="PF00270">
    <property type="entry name" value="DEAD"/>
    <property type="match status" value="1"/>
</dbReference>
<dbReference type="InterPro" id="IPR027417">
    <property type="entry name" value="P-loop_NTPase"/>
</dbReference>
<evidence type="ECO:0000256" key="3">
    <source>
        <dbReference type="ARBA" id="ARBA00022806"/>
    </source>
</evidence>
<evidence type="ECO:0000256" key="4">
    <source>
        <dbReference type="ARBA" id="ARBA00022840"/>
    </source>
</evidence>
<keyword evidence="4 6" id="KW-0067">ATP-binding</keyword>
<comment type="function">
    <text evidence="7">RNA helicase.</text>
</comment>
<keyword evidence="5 7" id="KW-0694">RNA-binding</keyword>
<comment type="similarity">
    <text evidence="6">Belongs to the DEAD box helicase family.</text>
</comment>
<dbReference type="SMART" id="SM00487">
    <property type="entry name" value="DEXDc"/>
    <property type="match status" value="1"/>
</dbReference>
<feature type="compositionally biased region" description="Low complexity" evidence="8">
    <location>
        <begin position="13"/>
        <end position="35"/>
    </location>
</feature>
<evidence type="ECO:0000313" key="11">
    <source>
        <dbReference type="EMBL" id="CAI4050676.1"/>
    </source>
</evidence>